<organism evidence="3 4">
    <name type="scientific">Rhizophagus irregularis</name>
    <dbReference type="NCBI Taxonomy" id="588596"/>
    <lineage>
        <taxon>Eukaryota</taxon>
        <taxon>Fungi</taxon>
        <taxon>Fungi incertae sedis</taxon>
        <taxon>Mucoromycota</taxon>
        <taxon>Glomeromycotina</taxon>
        <taxon>Glomeromycetes</taxon>
        <taxon>Glomerales</taxon>
        <taxon>Glomeraceae</taxon>
        <taxon>Rhizophagus</taxon>
    </lineage>
</organism>
<dbReference type="EMBL" id="LLXI01000996">
    <property type="protein sequence ID" value="PKY51307.1"/>
    <property type="molecule type" value="Genomic_DNA"/>
</dbReference>
<feature type="transmembrane region" description="Helical" evidence="2">
    <location>
        <begin position="160"/>
        <end position="181"/>
    </location>
</feature>
<accession>A0A2I1GXE9</accession>
<evidence type="ECO:0000313" key="4">
    <source>
        <dbReference type="Proteomes" id="UP000234323"/>
    </source>
</evidence>
<dbReference type="AlphaFoldDB" id="A0A2I1GXE9"/>
<feature type="transmembrane region" description="Helical" evidence="2">
    <location>
        <begin position="239"/>
        <end position="258"/>
    </location>
</feature>
<keyword evidence="4" id="KW-1185">Reference proteome</keyword>
<feature type="transmembrane region" description="Helical" evidence="2">
    <location>
        <begin position="75"/>
        <end position="97"/>
    </location>
</feature>
<feature type="transmembrane region" description="Helical" evidence="2">
    <location>
        <begin position="109"/>
        <end position="129"/>
    </location>
</feature>
<evidence type="ECO:0008006" key="5">
    <source>
        <dbReference type="Google" id="ProtNLM"/>
    </source>
</evidence>
<proteinExistence type="predicted"/>
<dbReference type="VEuPathDB" id="FungiDB:FUN_012000"/>
<feature type="region of interest" description="Disordered" evidence="1">
    <location>
        <begin position="265"/>
        <end position="285"/>
    </location>
</feature>
<name>A0A2I1GXE9_9GLOM</name>
<dbReference type="OrthoDB" id="2416917at2759"/>
<feature type="compositionally biased region" description="Basic and acidic residues" evidence="1">
    <location>
        <begin position="342"/>
        <end position="362"/>
    </location>
</feature>
<feature type="compositionally biased region" description="Low complexity" evidence="1">
    <location>
        <begin position="267"/>
        <end position="276"/>
    </location>
</feature>
<keyword evidence="2" id="KW-1133">Transmembrane helix</keyword>
<keyword evidence="2" id="KW-0812">Transmembrane</keyword>
<evidence type="ECO:0000256" key="1">
    <source>
        <dbReference type="SAM" id="MobiDB-lite"/>
    </source>
</evidence>
<dbReference type="Proteomes" id="UP000234323">
    <property type="component" value="Unassembled WGS sequence"/>
</dbReference>
<dbReference type="VEuPathDB" id="FungiDB:RhiirA1_402811"/>
<comment type="caution">
    <text evidence="3">The sequence shown here is derived from an EMBL/GenBank/DDBJ whole genome shotgun (WGS) entry which is preliminary data.</text>
</comment>
<feature type="transmembrane region" description="Helical" evidence="2">
    <location>
        <begin position="12"/>
        <end position="33"/>
    </location>
</feature>
<dbReference type="VEuPathDB" id="FungiDB:RhiirFUN_016476"/>
<reference evidence="3 4" key="1">
    <citation type="submission" date="2015-10" db="EMBL/GenBank/DDBJ databases">
        <title>Genome analyses suggest a sexual origin of heterokaryosis in a supposedly ancient asexual fungus.</title>
        <authorList>
            <person name="Ropars J."/>
            <person name="Sedzielewska K."/>
            <person name="Noel J."/>
            <person name="Charron P."/>
            <person name="Farinelli L."/>
            <person name="Marton T."/>
            <person name="Kruger M."/>
            <person name="Pelin A."/>
            <person name="Brachmann A."/>
            <person name="Corradi N."/>
        </authorList>
    </citation>
    <scope>NUCLEOTIDE SEQUENCE [LARGE SCALE GENOMIC DNA]</scope>
    <source>
        <strain evidence="3 4">A4</strain>
    </source>
</reference>
<evidence type="ECO:0000256" key="2">
    <source>
        <dbReference type="SAM" id="Phobius"/>
    </source>
</evidence>
<feature type="region of interest" description="Disordered" evidence="1">
    <location>
        <begin position="333"/>
        <end position="362"/>
    </location>
</feature>
<keyword evidence="2" id="KW-0472">Membrane</keyword>
<feature type="transmembrane region" description="Helical" evidence="2">
    <location>
        <begin position="45"/>
        <end position="63"/>
    </location>
</feature>
<gene>
    <name evidence="3" type="ORF">RhiirA4_468240</name>
</gene>
<sequence>MNFIQIQSYVGFWSGAIIMISFHNLFISAMMYKARQTNTSNILKIIFNFAQIVRSGANFGLYMTPKIATYTQCDALLKTIIVGNILMRLSLSAFLIWRLRQMRNDGSDKWISIILFSIKVALSIPYFIFQRASTEYVPDVDLVGCFVDSFTPIPYGAGGIAVEFLIDIFVTFRLVQILINANKNASQVSTNIKSKRSLFTAVMYWNFLRLFVSFIFHFLAILDMIYVLPEVESITIKNIVYIALSYVITANVEIVRVIERKDKKKGLSSGSSGSAGTEKPLSSTHSQIENDKIAIASIKILSFNEWAKAVVGKRLRRNDDGEEEYEVVNEYDYEDMEEIIDDTPKSSKENNLEKDLSQDRSK</sequence>
<protein>
    <recommendedName>
        <fullName evidence="5">G-protein coupled receptors family 1 profile domain-containing protein</fullName>
    </recommendedName>
</protein>
<evidence type="ECO:0000313" key="3">
    <source>
        <dbReference type="EMBL" id="PKY51307.1"/>
    </source>
</evidence>
<feature type="transmembrane region" description="Helical" evidence="2">
    <location>
        <begin position="202"/>
        <end position="227"/>
    </location>
</feature>